<keyword evidence="3" id="KW-1185">Reference proteome</keyword>
<evidence type="ECO:0000313" key="3">
    <source>
        <dbReference type="Proteomes" id="UP001430396"/>
    </source>
</evidence>
<accession>A0ABS8NPT1</accession>
<dbReference type="Proteomes" id="UP001430396">
    <property type="component" value="Unassembled WGS sequence"/>
</dbReference>
<dbReference type="EMBL" id="JAFFQI010000163">
    <property type="protein sequence ID" value="MCD0265081.1"/>
    <property type="molecule type" value="Genomic_DNA"/>
</dbReference>
<dbReference type="Gene3D" id="3.40.50.300">
    <property type="entry name" value="P-loop containing nucleotide triphosphate hydrolases"/>
    <property type="match status" value="1"/>
</dbReference>
<protein>
    <recommendedName>
        <fullName evidence="4">DNA helicase</fullName>
    </recommendedName>
</protein>
<dbReference type="RefSeq" id="WP_230434127.1">
    <property type="nucleotide sequence ID" value="NZ_JAFFQI010000163.1"/>
</dbReference>
<evidence type="ECO:0000256" key="1">
    <source>
        <dbReference type="SAM" id="MobiDB-lite"/>
    </source>
</evidence>
<dbReference type="InterPro" id="IPR027417">
    <property type="entry name" value="P-loop_NTPase"/>
</dbReference>
<gene>
    <name evidence="2" type="ORF">JWH11_01225</name>
</gene>
<proteinExistence type="predicted"/>
<reference evidence="2" key="1">
    <citation type="submission" date="2021-02" db="EMBL/GenBank/DDBJ databases">
        <title>Copper resistance gene diversity in local Xanthomonas species at agrochemical polluted sites in Trinidad, Trinidad and Tobago.</title>
        <authorList>
            <person name="Ramnarine S.D.B.J."/>
            <person name="Ramsubhag A."/>
            <person name="Jayaraman J."/>
        </authorList>
    </citation>
    <scope>NUCLEOTIDE SEQUENCE</scope>
    <source>
        <strain evidence="2">CaNP6A</strain>
    </source>
</reference>
<evidence type="ECO:0008006" key="4">
    <source>
        <dbReference type="Google" id="ProtNLM"/>
    </source>
</evidence>
<comment type="caution">
    <text evidence="2">The sequence shown here is derived from an EMBL/GenBank/DDBJ whole genome shotgun (WGS) entry which is preliminary data.</text>
</comment>
<organism evidence="2 3">
    <name type="scientific">Xanthomonas melonis</name>
    <dbReference type="NCBI Taxonomy" id="56456"/>
    <lineage>
        <taxon>Bacteria</taxon>
        <taxon>Pseudomonadati</taxon>
        <taxon>Pseudomonadota</taxon>
        <taxon>Gammaproteobacteria</taxon>
        <taxon>Lysobacterales</taxon>
        <taxon>Lysobacteraceae</taxon>
        <taxon>Xanthomonas</taxon>
    </lineage>
</organism>
<dbReference type="SUPFAM" id="SSF52540">
    <property type="entry name" value="P-loop containing nucleoside triphosphate hydrolases"/>
    <property type="match status" value="1"/>
</dbReference>
<sequence>MKALFYLPLSAESLSTFVETKAPFHEPIEATALFAALSHLRKPGPLAGLDRLIHEAFPLFQQDPGRGHQELLLAWARSGHLSVENVIEDLSDHEMTLASHELMSTRKWLSGDGGYSFEFQSFCSLRLKDFEISFQRTDIAYEEDADDDTPKPAPQRTVSRKGTRDQAVVANIVSSAPEERIAIDAYAGTGKTFLVHAIQDRLPGGFTYVAPSKAQIYGYQVAGNSSATSATLNSLVWNLMHQHARETGLAFVPSMGDSECSLTEQAQIAGISSIGNAAPNVVMQRLNIAIRAWCYSDDTSIHQRHFLRSGVRISNEMTAYIAAAERLWQAMFTASPRKGRVFELWHLQVAKWLVLRRAQPSASFGTLLVDEAHDLPPVWHSLFGAYQGGCILMGDPHQKLRGQINRPDRFQTTHMHTSLRIGVGADRVVEAALQLVPERRMAEFQSAGDHATRLRYYDQPNAMPPHGLRLYGNEWAMLAAALRLKAEKSPLSCLPTSLETLERSVRNALVLFSGRETWQGFQVNGCSDLNSLIQKFQQQNLQSIVRLFERGFDEADLADLVSYAKQHVTHALTLGLIDHAKNLEFGTVSLAPCCYEDSWKHRGFQPVHATYLGMTRARHELWLPGDSLDRLVDQAKKF</sequence>
<feature type="region of interest" description="Disordered" evidence="1">
    <location>
        <begin position="141"/>
        <end position="163"/>
    </location>
</feature>
<name>A0ABS8NPT1_9XANT</name>
<evidence type="ECO:0000313" key="2">
    <source>
        <dbReference type="EMBL" id="MCD0265081.1"/>
    </source>
</evidence>